<name>A0A8J2MPS5_COTCN</name>
<reference evidence="2" key="1">
    <citation type="submission" date="2021-04" db="EMBL/GenBank/DDBJ databases">
        <authorList>
            <person name="Chebbi M.A.C M."/>
        </authorList>
    </citation>
    <scope>NUCLEOTIDE SEQUENCE</scope>
</reference>
<dbReference type="Gene3D" id="3.60.10.10">
    <property type="entry name" value="Endonuclease/exonuclease/phosphatase"/>
    <property type="match status" value="1"/>
</dbReference>
<sequence length="294" mass="33007">MKQLMIWRHEDKSDMAKFMAEVFERISNETDRLSSRDVTAITFWNARGLPEPQVLLSLKEGTIIHISETWRTTGKTNLPSSLDSYNKVWSPAIKNKILGRPSGGLVTLIDKDLNYRILSSSHHWLATLVTINDVKIIMVSLYLSPSSSISTVLNDFKLTLDDLLLSTDFDLFIIGGDFNARLGLLNTVPLEAADGSHITLKRNSMDTKVTQRGIALNNFMEEHRFVLLNGRCHPDTSGKFTFFGAQGLSVVDLVWVNTASIDLITEFSVDQSAYRSDHYPIVVKVATKAHKPHM</sequence>
<protein>
    <recommendedName>
        <fullName evidence="1">Endonuclease/exonuclease/phosphatase domain-containing protein</fullName>
    </recommendedName>
</protein>
<proteinExistence type="predicted"/>
<dbReference type="SUPFAM" id="SSF56219">
    <property type="entry name" value="DNase I-like"/>
    <property type="match status" value="1"/>
</dbReference>
<accession>A0A8J2MPS5</accession>
<dbReference type="AlphaFoldDB" id="A0A8J2MPS5"/>
<evidence type="ECO:0000259" key="1">
    <source>
        <dbReference type="Pfam" id="PF14529"/>
    </source>
</evidence>
<gene>
    <name evidence="2" type="ORF">HICCMSTLAB_LOCUS9683</name>
</gene>
<dbReference type="InterPro" id="IPR036691">
    <property type="entry name" value="Endo/exonu/phosph_ase_sf"/>
</dbReference>
<keyword evidence="3" id="KW-1185">Reference proteome</keyword>
<organism evidence="2 3">
    <name type="scientific">Cotesia congregata</name>
    <name type="common">Parasitoid wasp</name>
    <name type="synonym">Apanteles congregatus</name>
    <dbReference type="NCBI Taxonomy" id="51543"/>
    <lineage>
        <taxon>Eukaryota</taxon>
        <taxon>Metazoa</taxon>
        <taxon>Ecdysozoa</taxon>
        <taxon>Arthropoda</taxon>
        <taxon>Hexapoda</taxon>
        <taxon>Insecta</taxon>
        <taxon>Pterygota</taxon>
        <taxon>Neoptera</taxon>
        <taxon>Endopterygota</taxon>
        <taxon>Hymenoptera</taxon>
        <taxon>Apocrita</taxon>
        <taxon>Ichneumonoidea</taxon>
        <taxon>Braconidae</taxon>
        <taxon>Microgastrinae</taxon>
        <taxon>Cotesia</taxon>
    </lineage>
</organism>
<evidence type="ECO:0000313" key="3">
    <source>
        <dbReference type="Proteomes" id="UP000786811"/>
    </source>
</evidence>
<dbReference type="Proteomes" id="UP000786811">
    <property type="component" value="Unassembled WGS sequence"/>
</dbReference>
<dbReference type="GO" id="GO:0003824">
    <property type="term" value="F:catalytic activity"/>
    <property type="evidence" value="ECO:0007669"/>
    <property type="project" value="InterPro"/>
</dbReference>
<evidence type="ECO:0000313" key="2">
    <source>
        <dbReference type="EMBL" id="CAG5100610.1"/>
    </source>
</evidence>
<feature type="domain" description="Endonuclease/exonuclease/phosphatase" evidence="1">
    <location>
        <begin position="136"/>
        <end position="282"/>
    </location>
</feature>
<dbReference type="OrthoDB" id="7700971at2759"/>
<dbReference type="InterPro" id="IPR005135">
    <property type="entry name" value="Endo/exonuclease/phosphatase"/>
</dbReference>
<dbReference type="Pfam" id="PF14529">
    <property type="entry name" value="Exo_endo_phos_2"/>
    <property type="match status" value="1"/>
</dbReference>
<dbReference type="EMBL" id="CAJNRD030001122">
    <property type="protein sequence ID" value="CAG5100610.1"/>
    <property type="molecule type" value="Genomic_DNA"/>
</dbReference>
<comment type="caution">
    <text evidence="2">The sequence shown here is derived from an EMBL/GenBank/DDBJ whole genome shotgun (WGS) entry which is preliminary data.</text>
</comment>